<organism evidence="2 3">
    <name type="scientific">Angomonas deanei</name>
    <dbReference type="NCBI Taxonomy" id="59799"/>
    <lineage>
        <taxon>Eukaryota</taxon>
        <taxon>Discoba</taxon>
        <taxon>Euglenozoa</taxon>
        <taxon>Kinetoplastea</taxon>
        <taxon>Metakinetoplastina</taxon>
        <taxon>Trypanosomatida</taxon>
        <taxon>Trypanosomatidae</taxon>
        <taxon>Strigomonadinae</taxon>
        <taxon>Angomonas</taxon>
    </lineage>
</organism>
<reference evidence="2 3" key="1">
    <citation type="submission" date="2020-08" db="EMBL/GenBank/DDBJ databases">
        <authorList>
            <person name="Newling K."/>
            <person name="Davey J."/>
            <person name="Forrester S."/>
        </authorList>
    </citation>
    <scope>NUCLEOTIDE SEQUENCE [LARGE SCALE GENOMIC DNA]</scope>
    <source>
        <strain evidence="3">Crithidia deanei Carvalho (ATCC PRA-265)</strain>
    </source>
</reference>
<keyword evidence="3" id="KW-1185">Reference proteome</keyword>
<evidence type="ECO:0000313" key="2">
    <source>
        <dbReference type="EMBL" id="CAD2221714.1"/>
    </source>
</evidence>
<evidence type="ECO:0000313" key="3">
    <source>
        <dbReference type="Proteomes" id="UP000515908"/>
    </source>
</evidence>
<dbReference type="VEuPathDB" id="TriTrypDB:ADEAN_000924900"/>
<feature type="region of interest" description="Disordered" evidence="1">
    <location>
        <begin position="86"/>
        <end position="108"/>
    </location>
</feature>
<dbReference type="Proteomes" id="UP000515908">
    <property type="component" value="Chromosome 22"/>
</dbReference>
<sequence>MSKEQLKKMAAVLLPYLLPALQEELDQRREEDREWSTVECARQLAEREQHRYDRTEDTVPVGFTSLAEMEEHMQCVARAVLAAEDERRRQRQVQEDARREERHTRQQEELRGELHRLKHSLMGEVEQRARAQEDTLTALQSQLTKLTRRQSTTKVIVDSNNNNNNVLLECQPLTAHVRRLLASHQQLIDVVVERRCAAVLEQVEGERHRYDLQNTDLRTRLQTLRNDTRHALTEMSRNLNIAAPGL</sequence>
<name>A0A7G2CRV7_9TRYP</name>
<gene>
    <name evidence="2" type="ORF">ADEAN_000924900</name>
</gene>
<accession>A0A7G2CRV7</accession>
<proteinExistence type="predicted"/>
<dbReference type="AlphaFoldDB" id="A0A7G2CRV7"/>
<evidence type="ECO:0000256" key="1">
    <source>
        <dbReference type="SAM" id="MobiDB-lite"/>
    </source>
</evidence>
<protein>
    <submittedName>
        <fullName evidence="2">Uncharacterized protein</fullName>
    </submittedName>
</protein>
<dbReference type="EMBL" id="LR877166">
    <property type="protein sequence ID" value="CAD2221714.1"/>
    <property type="molecule type" value="Genomic_DNA"/>
</dbReference>